<accession>A0ABT2NTQ8</accession>
<evidence type="ECO:0000313" key="3">
    <source>
        <dbReference type="EMBL" id="MCT8388736.1"/>
    </source>
</evidence>
<keyword evidence="4" id="KW-1185">Reference proteome</keyword>
<evidence type="ECO:0000256" key="2">
    <source>
        <dbReference type="SAM" id="Phobius"/>
    </source>
</evidence>
<evidence type="ECO:0008006" key="5">
    <source>
        <dbReference type="Google" id="ProtNLM"/>
    </source>
</evidence>
<dbReference type="Proteomes" id="UP001525857">
    <property type="component" value="Unassembled WGS sequence"/>
</dbReference>
<gene>
    <name evidence="3" type="ORF">D0501_01275</name>
</gene>
<dbReference type="RefSeq" id="WP_261656337.1">
    <property type="nucleotide sequence ID" value="NZ_QVOV01000002.1"/>
</dbReference>
<evidence type="ECO:0000313" key="4">
    <source>
        <dbReference type="Proteomes" id="UP001525857"/>
    </source>
</evidence>
<reference evidence="3 4" key="1">
    <citation type="submission" date="2018-08" db="EMBL/GenBank/DDBJ databases">
        <title>Draft genome sequences of Leuconostoc spp. and Weissella spp. with biocontrol potential.</title>
        <authorList>
            <person name="Lo R."/>
            <person name="Ho V.T.T."/>
            <person name="Turner M.S."/>
        </authorList>
    </citation>
    <scope>NUCLEOTIDE SEQUENCE [LARGE SCALE GENOMIC DNA]</scope>
    <source>
        <strain evidence="3 4">733</strain>
    </source>
</reference>
<proteinExistence type="predicted"/>
<feature type="compositionally biased region" description="Basic and acidic residues" evidence="1">
    <location>
        <begin position="162"/>
        <end position="173"/>
    </location>
</feature>
<evidence type="ECO:0000256" key="1">
    <source>
        <dbReference type="SAM" id="MobiDB-lite"/>
    </source>
</evidence>
<organism evidence="3 4">
    <name type="scientific">Leuconostoc holzapfelii</name>
    <dbReference type="NCBI Taxonomy" id="434464"/>
    <lineage>
        <taxon>Bacteria</taxon>
        <taxon>Bacillati</taxon>
        <taxon>Bacillota</taxon>
        <taxon>Bacilli</taxon>
        <taxon>Lactobacillales</taxon>
        <taxon>Lactobacillaceae</taxon>
        <taxon>Leuconostoc</taxon>
    </lineage>
</organism>
<keyword evidence="2" id="KW-0472">Membrane</keyword>
<sequence length="277" mass="31499">MGLRNKFNELNSTRKRSKRFEKYNNIVKKTNKISLTELSQKTNVPLDQLKEDINSYVEQLNIQEPFFKNRYYINNHDYTLHRKKWLECIKDWRLLKPAFFSLPVLPIIFLVLGLTLFFNDSSSQNNAAAHTEVSKIKTSNSSIDNKETSTSSSTEHSSSSKSESDTLKITKRKNDLKVDSGNGTYIGKSTNPEQISFNASEAKLEDGTYHIKWGHGVWSGSDPDYAYATIVINDDNNNLIQINENEPQDVNIKGSDIVHVQMFGKGTGDTLTFSESK</sequence>
<feature type="compositionally biased region" description="Low complexity" evidence="1">
    <location>
        <begin position="148"/>
        <end position="161"/>
    </location>
</feature>
<dbReference type="EMBL" id="QVOV01000002">
    <property type="protein sequence ID" value="MCT8388736.1"/>
    <property type="molecule type" value="Genomic_DNA"/>
</dbReference>
<name>A0ABT2NTQ8_9LACO</name>
<keyword evidence="2" id="KW-0812">Transmembrane</keyword>
<comment type="caution">
    <text evidence="3">The sequence shown here is derived from an EMBL/GenBank/DDBJ whole genome shotgun (WGS) entry which is preliminary data.</text>
</comment>
<feature type="transmembrane region" description="Helical" evidence="2">
    <location>
        <begin position="99"/>
        <end position="118"/>
    </location>
</feature>
<protein>
    <recommendedName>
        <fullName evidence="5">DUF4115 domain-containing protein</fullName>
    </recommendedName>
</protein>
<keyword evidence="2" id="KW-1133">Transmembrane helix</keyword>
<feature type="region of interest" description="Disordered" evidence="1">
    <location>
        <begin position="130"/>
        <end position="173"/>
    </location>
</feature>